<keyword evidence="4" id="KW-0238">DNA-binding</keyword>
<dbReference type="InterPro" id="IPR013325">
    <property type="entry name" value="RNA_pol_sigma_r2"/>
</dbReference>
<dbReference type="SUPFAM" id="SSF88659">
    <property type="entry name" value="Sigma3 and sigma4 domains of RNA polymerase sigma factors"/>
    <property type="match status" value="1"/>
</dbReference>
<proteinExistence type="inferred from homology"/>
<accession>A0ABR4WF17</accession>
<dbReference type="PANTHER" id="PTHR43133">
    <property type="entry name" value="RNA POLYMERASE ECF-TYPE SIGMA FACTO"/>
    <property type="match status" value="1"/>
</dbReference>
<organism evidence="9 10">
    <name type="scientific">Alcanivorax jadensis T9</name>
    <dbReference type="NCBI Taxonomy" id="1177181"/>
    <lineage>
        <taxon>Bacteria</taxon>
        <taxon>Pseudomonadati</taxon>
        <taxon>Pseudomonadota</taxon>
        <taxon>Gammaproteobacteria</taxon>
        <taxon>Oceanospirillales</taxon>
        <taxon>Alcanivoracaceae</taxon>
        <taxon>Alcanivorax</taxon>
    </lineage>
</organism>
<comment type="caution">
    <text evidence="9">The sequence shown here is derived from an EMBL/GenBank/DDBJ whole genome shotgun (WGS) entry which is preliminary data.</text>
</comment>
<keyword evidence="2" id="KW-0805">Transcription regulation</keyword>
<keyword evidence="10" id="KW-1185">Reference proteome</keyword>
<dbReference type="SUPFAM" id="SSF88946">
    <property type="entry name" value="Sigma2 domain of RNA polymerase sigma factors"/>
    <property type="match status" value="1"/>
</dbReference>
<dbReference type="InterPro" id="IPR013324">
    <property type="entry name" value="RNA_pol_sigma_r3/r4-like"/>
</dbReference>
<feature type="region of interest" description="Disordered" evidence="6">
    <location>
        <begin position="100"/>
        <end position="120"/>
    </location>
</feature>
<dbReference type="Pfam" id="PF04542">
    <property type="entry name" value="Sigma70_r2"/>
    <property type="match status" value="1"/>
</dbReference>
<dbReference type="Pfam" id="PF04545">
    <property type="entry name" value="Sigma70_r4"/>
    <property type="match status" value="1"/>
</dbReference>
<evidence type="ECO:0000256" key="5">
    <source>
        <dbReference type="ARBA" id="ARBA00023163"/>
    </source>
</evidence>
<feature type="domain" description="RNA polymerase sigma-70 region 2" evidence="7">
    <location>
        <begin position="26"/>
        <end position="93"/>
    </location>
</feature>
<dbReference type="Gene3D" id="1.10.1740.10">
    <property type="match status" value="1"/>
</dbReference>
<dbReference type="InterPro" id="IPR007627">
    <property type="entry name" value="RNA_pol_sigma70_r2"/>
</dbReference>
<dbReference type="Proteomes" id="UP000029443">
    <property type="component" value="Unassembled WGS sequence"/>
</dbReference>
<keyword evidence="3" id="KW-0731">Sigma factor</keyword>
<evidence type="ECO:0000313" key="10">
    <source>
        <dbReference type="Proteomes" id="UP000029443"/>
    </source>
</evidence>
<sequence length="181" mass="20965">MAEADDGLVRALARIAQGDRQAFAGFYQKTHRAVFGMCVHLLRDRDEACDVLQETYIQVWHHAGEYHCDRGSVQTWMMSIGRYRCLDALRRRRYEADYDSVSDRQESSAPGPMDNAGNQLDRQRLNHCLKDLDERYRSSIEMAYFRGFTHQELAVAMGEPLGTTKSWIRRGLDVLRRCLDT</sequence>
<evidence type="ECO:0000313" key="9">
    <source>
        <dbReference type="EMBL" id="KGD62089.1"/>
    </source>
</evidence>
<protein>
    <submittedName>
        <fullName evidence="9">ECF subfamily RNA polymerase sigma-24 subunit</fullName>
    </submittedName>
</protein>
<dbReference type="InterPro" id="IPR007630">
    <property type="entry name" value="RNA_pol_sigma70_r4"/>
</dbReference>
<name>A0ABR4WF17_9GAMM</name>
<dbReference type="Gene3D" id="1.10.10.10">
    <property type="entry name" value="Winged helix-like DNA-binding domain superfamily/Winged helix DNA-binding domain"/>
    <property type="match status" value="1"/>
</dbReference>
<gene>
    <name evidence="9" type="ORF">T9A_01298</name>
</gene>
<dbReference type="InterPro" id="IPR036388">
    <property type="entry name" value="WH-like_DNA-bd_sf"/>
</dbReference>
<dbReference type="RefSeq" id="WP_035246154.1">
    <property type="nucleotide sequence ID" value="NZ_ARXU01000003.1"/>
</dbReference>
<dbReference type="PANTHER" id="PTHR43133:SF62">
    <property type="entry name" value="RNA POLYMERASE SIGMA FACTOR SIGZ"/>
    <property type="match status" value="1"/>
</dbReference>
<comment type="similarity">
    <text evidence="1">Belongs to the sigma-70 factor family. ECF subfamily.</text>
</comment>
<dbReference type="InterPro" id="IPR039425">
    <property type="entry name" value="RNA_pol_sigma-70-like"/>
</dbReference>
<reference evidence="9 10" key="1">
    <citation type="submission" date="2012-09" db="EMBL/GenBank/DDBJ databases">
        <title>Genome Sequence of alkane-degrading Bacterium Alcanivorax jadensis T9.</title>
        <authorList>
            <person name="Lai Q."/>
            <person name="Shao Z."/>
        </authorList>
    </citation>
    <scope>NUCLEOTIDE SEQUENCE [LARGE SCALE GENOMIC DNA]</scope>
    <source>
        <strain evidence="9 10">T9</strain>
    </source>
</reference>
<evidence type="ECO:0000259" key="8">
    <source>
        <dbReference type="Pfam" id="PF04545"/>
    </source>
</evidence>
<evidence type="ECO:0000256" key="2">
    <source>
        <dbReference type="ARBA" id="ARBA00023015"/>
    </source>
</evidence>
<dbReference type="InterPro" id="IPR014284">
    <property type="entry name" value="RNA_pol_sigma-70_dom"/>
</dbReference>
<evidence type="ECO:0000256" key="6">
    <source>
        <dbReference type="SAM" id="MobiDB-lite"/>
    </source>
</evidence>
<feature type="domain" description="RNA polymerase sigma-70 region 4" evidence="8">
    <location>
        <begin position="128"/>
        <end position="176"/>
    </location>
</feature>
<evidence type="ECO:0000256" key="1">
    <source>
        <dbReference type="ARBA" id="ARBA00010641"/>
    </source>
</evidence>
<dbReference type="NCBIfam" id="TIGR02937">
    <property type="entry name" value="sigma70-ECF"/>
    <property type="match status" value="1"/>
</dbReference>
<dbReference type="CDD" id="cd06171">
    <property type="entry name" value="Sigma70_r4"/>
    <property type="match status" value="1"/>
</dbReference>
<dbReference type="EMBL" id="ARXU01000003">
    <property type="protein sequence ID" value="KGD62089.1"/>
    <property type="molecule type" value="Genomic_DNA"/>
</dbReference>
<evidence type="ECO:0000256" key="4">
    <source>
        <dbReference type="ARBA" id="ARBA00023125"/>
    </source>
</evidence>
<evidence type="ECO:0000256" key="3">
    <source>
        <dbReference type="ARBA" id="ARBA00023082"/>
    </source>
</evidence>
<evidence type="ECO:0000259" key="7">
    <source>
        <dbReference type="Pfam" id="PF04542"/>
    </source>
</evidence>
<keyword evidence="5" id="KW-0804">Transcription</keyword>